<feature type="chain" id="PRO_5001563944" description="Copper chaperone PCu(A)C" evidence="2">
    <location>
        <begin position="18"/>
        <end position="158"/>
    </location>
</feature>
<dbReference type="PANTHER" id="PTHR36302:SF1">
    <property type="entry name" value="COPPER CHAPERONE PCU(A)C"/>
    <property type="match status" value="1"/>
</dbReference>
<keyword evidence="4" id="KW-1185">Reference proteome</keyword>
<evidence type="ECO:0000313" key="4">
    <source>
        <dbReference type="Proteomes" id="UP000026249"/>
    </source>
</evidence>
<dbReference type="RefSeq" id="WP_051588413.1">
    <property type="nucleotide sequence ID" value="NZ_JFKE01000009.1"/>
</dbReference>
<reference evidence="3 4" key="1">
    <citation type="submission" date="2014-03" db="EMBL/GenBank/DDBJ databases">
        <title>Draft Genome Sequence of Actibacterium mucosum KCTC 23349, a Marine Alphaproteobacterium with Complex Ionic Requirements Isolated from Mediterranean Seawater at Malvarrosa Beach, Valencia, Spain.</title>
        <authorList>
            <person name="Arahal D.R."/>
            <person name="Shao Z."/>
            <person name="Lai Q."/>
            <person name="Pujalte M.J."/>
        </authorList>
    </citation>
    <scope>NUCLEOTIDE SEQUENCE [LARGE SCALE GENOMIC DNA]</scope>
    <source>
        <strain evidence="3 4">KCTC 23349</strain>
    </source>
</reference>
<keyword evidence="2" id="KW-0732">Signal</keyword>
<dbReference type="EMBL" id="JFKE01000009">
    <property type="protein sequence ID" value="KAJ54291.1"/>
    <property type="molecule type" value="Genomic_DNA"/>
</dbReference>
<protein>
    <recommendedName>
        <fullName evidence="5">Copper chaperone PCu(A)C</fullName>
    </recommendedName>
</protein>
<organism evidence="3 4">
    <name type="scientific">Actibacterium mucosum KCTC 23349</name>
    <dbReference type="NCBI Taxonomy" id="1454373"/>
    <lineage>
        <taxon>Bacteria</taxon>
        <taxon>Pseudomonadati</taxon>
        <taxon>Pseudomonadota</taxon>
        <taxon>Alphaproteobacteria</taxon>
        <taxon>Rhodobacterales</taxon>
        <taxon>Roseobacteraceae</taxon>
        <taxon>Actibacterium</taxon>
    </lineage>
</organism>
<accession>A0A037ZFH6</accession>
<dbReference type="STRING" id="1454373.ACMU_18895"/>
<dbReference type="InterPro" id="IPR007410">
    <property type="entry name" value="LpqE-like"/>
</dbReference>
<dbReference type="SUPFAM" id="SSF110087">
    <property type="entry name" value="DR1885-like metal-binding protein"/>
    <property type="match status" value="1"/>
</dbReference>
<dbReference type="Gene3D" id="2.60.40.1890">
    <property type="entry name" value="PCu(A)C copper chaperone"/>
    <property type="match status" value="1"/>
</dbReference>
<dbReference type="PANTHER" id="PTHR36302">
    <property type="entry name" value="BLR7088 PROTEIN"/>
    <property type="match status" value="1"/>
</dbReference>
<dbReference type="Proteomes" id="UP000026249">
    <property type="component" value="Unassembled WGS sequence"/>
</dbReference>
<dbReference type="Pfam" id="PF04314">
    <property type="entry name" value="PCuAC"/>
    <property type="match status" value="1"/>
</dbReference>
<evidence type="ECO:0000256" key="1">
    <source>
        <dbReference type="SAM" id="MobiDB-lite"/>
    </source>
</evidence>
<feature type="compositionally biased region" description="Basic residues" evidence="1">
    <location>
        <begin position="148"/>
        <end position="158"/>
    </location>
</feature>
<comment type="caution">
    <text evidence="3">The sequence shown here is derived from an EMBL/GenBank/DDBJ whole genome shotgun (WGS) entry which is preliminary data.</text>
</comment>
<evidence type="ECO:0000313" key="3">
    <source>
        <dbReference type="EMBL" id="KAJ54291.1"/>
    </source>
</evidence>
<dbReference type="InterPro" id="IPR036182">
    <property type="entry name" value="PCuAC_sf"/>
</dbReference>
<feature type="region of interest" description="Disordered" evidence="1">
    <location>
        <begin position="138"/>
        <end position="158"/>
    </location>
</feature>
<evidence type="ECO:0008006" key="5">
    <source>
        <dbReference type="Google" id="ProtNLM"/>
    </source>
</evidence>
<evidence type="ECO:0000256" key="2">
    <source>
        <dbReference type="SAM" id="SignalP"/>
    </source>
</evidence>
<dbReference type="OrthoDB" id="9796962at2"/>
<sequence>MKRLALALMCLPGLAFADGVSVENPIIPLAPPGVAAHAAFMSITNTGDTPRQLIGVSAPAYAMAHIHESTEKDGVAMMSAVDLVEIGPGTTVTFEHGGLHFMLMKPKAPVSEGDMIELSLEFANGEVEQVTAMVMKRHKAHDHSGHGHDKHHDHKHGS</sequence>
<name>A0A037ZFH6_9RHOB</name>
<gene>
    <name evidence="3" type="ORF">ACMU_18895</name>
</gene>
<proteinExistence type="predicted"/>
<dbReference type="AlphaFoldDB" id="A0A037ZFH6"/>
<dbReference type="InterPro" id="IPR058248">
    <property type="entry name" value="Lxx211020-like"/>
</dbReference>
<feature type="signal peptide" evidence="2">
    <location>
        <begin position="1"/>
        <end position="17"/>
    </location>
</feature>